<keyword evidence="2" id="KW-0812">Transmembrane</keyword>
<dbReference type="Proteomes" id="UP000183375">
    <property type="component" value="Unassembled WGS sequence"/>
</dbReference>
<dbReference type="NCBIfam" id="TIGR00976">
    <property type="entry name" value="CocE_NonD"/>
    <property type="match status" value="1"/>
</dbReference>
<evidence type="ECO:0000256" key="2">
    <source>
        <dbReference type="SAM" id="Phobius"/>
    </source>
</evidence>
<dbReference type="SMART" id="SM00939">
    <property type="entry name" value="PepX_C"/>
    <property type="match status" value="1"/>
</dbReference>
<dbReference type="Gene3D" id="2.60.120.260">
    <property type="entry name" value="Galactose-binding domain-like"/>
    <property type="match status" value="1"/>
</dbReference>
<keyword evidence="2" id="KW-0472">Membrane</keyword>
<dbReference type="SUPFAM" id="SSF49785">
    <property type="entry name" value="Galactose-binding domain-like"/>
    <property type="match status" value="1"/>
</dbReference>
<protein>
    <recommendedName>
        <fullName evidence="3">Xaa-Pro dipeptidyl-peptidase C-terminal domain-containing protein</fullName>
    </recommendedName>
</protein>
<dbReference type="GO" id="GO:0008239">
    <property type="term" value="F:dipeptidyl-peptidase activity"/>
    <property type="evidence" value="ECO:0007669"/>
    <property type="project" value="InterPro"/>
</dbReference>
<organism evidence="4 5">
    <name type="scientific">Marine Group III euryarchaeote CG-Epi4</name>
    <dbReference type="NCBI Taxonomy" id="1888998"/>
    <lineage>
        <taxon>Archaea</taxon>
        <taxon>Methanobacteriati</taxon>
        <taxon>Thermoplasmatota</taxon>
        <taxon>Thermoplasmata</taxon>
        <taxon>Candidatus Thermoprofundales</taxon>
    </lineage>
</organism>
<dbReference type="InterPro" id="IPR013736">
    <property type="entry name" value="Xaa-Pro_dipept_C"/>
</dbReference>
<dbReference type="EMBL" id="MIYX01000002">
    <property type="protein sequence ID" value="OIR21681.1"/>
    <property type="molecule type" value="Genomic_DNA"/>
</dbReference>
<dbReference type="Pfam" id="PF02129">
    <property type="entry name" value="Peptidase_S15"/>
    <property type="match status" value="1"/>
</dbReference>
<dbReference type="InterPro" id="IPR000383">
    <property type="entry name" value="Xaa-Pro-like_dom"/>
</dbReference>
<evidence type="ECO:0000313" key="4">
    <source>
        <dbReference type="EMBL" id="OIR21681.1"/>
    </source>
</evidence>
<reference evidence="4 5" key="1">
    <citation type="submission" date="2016-08" db="EMBL/GenBank/DDBJ databases">
        <title>New Insights into Marine Group III Euryarchaeota, from dark to light.</title>
        <authorList>
            <person name="Haro-Moreno J.M."/>
            <person name="Rodriguez-Valera F."/>
            <person name="Lopez-Garcia P."/>
            <person name="Moreira D."/>
            <person name="Martin-Cuadrado A.B."/>
        </authorList>
    </citation>
    <scope>NUCLEOTIDE SEQUENCE [LARGE SCALE GENOMIC DNA]</scope>
    <source>
        <strain evidence="4">CG-Epi4</strain>
    </source>
</reference>
<dbReference type="Gene3D" id="3.40.50.1820">
    <property type="entry name" value="alpha/beta hydrolase"/>
    <property type="match status" value="2"/>
</dbReference>
<name>A0A1J5TL43_9ARCH</name>
<evidence type="ECO:0000259" key="3">
    <source>
        <dbReference type="SMART" id="SM00939"/>
    </source>
</evidence>
<dbReference type="InterPro" id="IPR008979">
    <property type="entry name" value="Galactose-bd-like_sf"/>
</dbReference>
<accession>A0A1J5TL43</accession>
<keyword evidence="1" id="KW-0378">Hydrolase</keyword>
<dbReference type="InterPro" id="IPR029058">
    <property type="entry name" value="AB_hydrolase_fold"/>
</dbReference>
<feature type="transmembrane region" description="Helical" evidence="2">
    <location>
        <begin position="6"/>
        <end position="23"/>
    </location>
</feature>
<evidence type="ECO:0000313" key="5">
    <source>
        <dbReference type="Proteomes" id="UP000183375"/>
    </source>
</evidence>
<keyword evidence="2" id="KW-1133">Transmembrane helix</keyword>
<evidence type="ECO:0000256" key="1">
    <source>
        <dbReference type="ARBA" id="ARBA00022801"/>
    </source>
</evidence>
<gene>
    <name evidence="4" type="ORF">BEU01_02175</name>
</gene>
<comment type="caution">
    <text evidence="4">The sequence shown here is derived from an EMBL/GenBank/DDBJ whole genome shotgun (WGS) entry which is preliminary data.</text>
</comment>
<proteinExistence type="predicted"/>
<sequence>MDERSFTIITVAILIISPILLYMNSDETLEQDSTIYDNGLVPVWERVNQNFNTTGSYSYTLEPGQYDTLGPESVFIDVDLPSSELGCTITDDCQVHLGLWLPDVPNGTKIPVIADVGPYYDDGDVDALTPANRLGKFLIENMVPHGYAVAQVSVFGTGESNHCMDFMGLSEQLGIDAAVTWLGTQEWSNGNVGIVGKSYDGTTPWQAAMFGNPHLKTIIPISGLIGVHDLMWRNGSMEARGLAMHNGVYGSFGWDGDSEDWQTVCRGYAEGYANGPAAYLAGDEVNYAGNTYWTDRHFLERTIQNYNGSIYFIHGMQDWNVDPHMAFPAYKQLQQSGFEIKGLFGQWGHHYPDRPGDHNGMSAGRGAEAYPMSVRYDWAQDLLEWFDYYLYEGNMKPALHVEMQDNMGGWRIEQTWPANDRKFLQLPIGEGLNVVSGSGLVGPTNTLTLETEFFENETRISGMPTFHVDVTIPPGQTSGHLYIELAIAGGIHLGHGVMDLRYHEGGRECGQPCTVTGTVNAKMEMFAMDVVVPAGSALELVISQTGDDYIPSTVSSGYVTVGTNQNSILSLPIIDRESEDLFTPPIWYDEEI</sequence>
<dbReference type="AlphaFoldDB" id="A0A1J5TL43"/>
<dbReference type="InterPro" id="IPR005674">
    <property type="entry name" value="CocE/Ser_esterase"/>
</dbReference>
<dbReference type="SUPFAM" id="SSF53474">
    <property type="entry name" value="alpha/beta-Hydrolases"/>
    <property type="match status" value="1"/>
</dbReference>
<feature type="domain" description="Xaa-Pro dipeptidyl-peptidase C-terminal" evidence="3">
    <location>
        <begin position="383"/>
        <end position="569"/>
    </location>
</feature>